<keyword evidence="3" id="KW-1185">Reference proteome</keyword>
<organism evidence="2 3">
    <name type="scientific">Astatotilapia calliptera</name>
    <name type="common">Eastern happy</name>
    <name type="synonym">Chromis callipterus</name>
    <dbReference type="NCBI Taxonomy" id="8154"/>
    <lineage>
        <taxon>Eukaryota</taxon>
        <taxon>Metazoa</taxon>
        <taxon>Chordata</taxon>
        <taxon>Craniata</taxon>
        <taxon>Vertebrata</taxon>
        <taxon>Euteleostomi</taxon>
        <taxon>Actinopterygii</taxon>
        <taxon>Neopterygii</taxon>
        <taxon>Teleostei</taxon>
        <taxon>Neoteleostei</taxon>
        <taxon>Acanthomorphata</taxon>
        <taxon>Ovalentaria</taxon>
        <taxon>Cichlomorphae</taxon>
        <taxon>Cichliformes</taxon>
        <taxon>Cichlidae</taxon>
        <taxon>African cichlids</taxon>
        <taxon>Pseudocrenilabrinae</taxon>
        <taxon>Haplochromini</taxon>
        <taxon>Astatotilapia</taxon>
    </lineage>
</organism>
<dbReference type="GeneTree" id="ENSGT00940000163828"/>
<reference evidence="3" key="2">
    <citation type="submission" date="2023-03" db="EMBL/GenBank/DDBJ databases">
        <authorList>
            <consortium name="Wellcome Sanger Institute Data Sharing"/>
        </authorList>
    </citation>
    <scope>NUCLEOTIDE SEQUENCE [LARGE SCALE GENOMIC DNA]</scope>
</reference>
<dbReference type="AlphaFoldDB" id="A0A3P8NYM5"/>
<dbReference type="Proteomes" id="UP000265100">
    <property type="component" value="Chromosome 1"/>
</dbReference>
<protein>
    <submittedName>
        <fullName evidence="2">Uncharacterized protein</fullName>
    </submittedName>
</protein>
<sequence>MVELICAPKIHHDQIAYLKIITEEYVHSRHTIFPNHPLKPKHHYLLHYSDLFLHFGPLIRLWTLRFESKHSYFKECARKLHNFVHLCKTLAERHQLLQAYLSSGPLFAPAVQAVGETSEYDEQLYNGLIQESVRTADMDSGSLHHEINLALPDLHEETKRAVIEHLTDIIGVRNREDLLFVEPDDIKPFLTPIQSRRLVQVFRKASGQLPSTQPNVSNTSWISNFSVPWEKMPTRLSQALATGGMAHPEDRRIMIRTVVEGMRVHCPNPNRAACGEVARAIVSKYPATFADKTAEGEQLGCGYYSLLKQLKTRVEHVNRDNVSSRIRQPRKRSTRENNEGDVAIKRGRSELDSYGCINWQPTTLPEGETSETLETKRQTMSTVFRSAGPQAIETTDVNTYMSLTYIYQRHMLNSWPAPTLCEVQEHWPFLFTKRGLCTHFHTLTDIEVETRLSEALLTKGRRILNFFQSQRLQWNKEIEHLLRECDSAKLNHNQIATAAILLLMKYFQEKEDSIFILADAFSTKMSVEREMTLPITPRVIALGNNFMSASRWMISLEGKVFYEPEQMHDFASTLAVFFASYYVFNLEYQESASITLEMIQRFFVRINPDMGTKCPAKLGTSRKTGRVVKRKVTSICPRITTFLQRLSEFEWRTSN</sequence>
<dbReference type="STRING" id="8154.ENSACLP00000009844"/>
<evidence type="ECO:0000313" key="2">
    <source>
        <dbReference type="Ensembl" id="ENSACLP00000036466.1"/>
    </source>
</evidence>
<evidence type="ECO:0000256" key="1">
    <source>
        <dbReference type="SAM" id="MobiDB-lite"/>
    </source>
</evidence>
<proteinExistence type="predicted"/>
<reference evidence="2 3" key="1">
    <citation type="submission" date="2018-05" db="EMBL/GenBank/DDBJ databases">
        <authorList>
            <person name="Datahose"/>
        </authorList>
    </citation>
    <scope>NUCLEOTIDE SEQUENCE</scope>
</reference>
<dbReference type="Ensembl" id="ENSACLT00000037329.1">
    <property type="protein sequence ID" value="ENSACLP00000036466.1"/>
    <property type="gene ID" value="ENSACLG00000024708.1"/>
</dbReference>
<dbReference type="PANTHER" id="PTHR31025:SF30">
    <property type="entry name" value="SI:DKEY-15H8.17"/>
    <property type="match status" value="1"/>
</dbReference>
<reference evidence="2" key="3">
    <citation type="submission" date="2025-08" db="UniProtKB">
        <authorList>
            <consortium name="Ensembl"/>
        </authorList>
    </citation>
    <scope>IDENTIFICATION</scope>
</reference>
<reference evidence="2" key="4">
    <citation type="submission" date="2025-09" db="UniProtKB">
        <authorList>
            <consortium name="Ensembl"/>
        </authorList>
    </citation>
    <scope>IDENTIFICATION</scope>
</reference>
<accession>A0A3P8NYM5</accession>
<gene>
    <name evidence="2" type="primary">DCLK3</name>
</gene>
<dbReference type="OMA" id="CRIKMPL"/>
<dbReference type="PANTHER" id="PTHR31025">
    <property type="entry name" value="SI:CH211-196P9.1-RELATED"/>
    <property type="match status" value="1"/>
</dbReference>
<name>A0A3P8NYM5_ASTCA</name>
<evidence type="ECO:0000313" key="3">
    <source>
        <dbReference type="Proteomes" id="UP000265100"/>
    </source>
</evidence>
<feature type="region of interest" description="Disordered" evidence="1">
    <location>
        <begin position="322"/>
        <end position="342"/>
    </location>
</feature>